<keyword evidence="5" id="KW-0472">Membrane</keyword>
<organism evidence="7 8">
    <name type="scientific">Mariprofundus erugo</name>
    <dbReference type="NCBI Taxonomy" id="2528639"/>
    <lineage>
        <taxon>Bacteria</taxon>
        <taxon>Pseudomonadati</taxon>
        <taxon>Pseudomonadota</taxon>
        <taxon>Candidatius Mariprofundia</taxon>
        <taxon>Mariprofundales</taxon>
        <taxon>Mariprofundaceae</taxon>
        <taxon>Mariprofundus</taxon>
    </lineage>
</organism>
<evidence type="ECO:0000313" key="7">
    <source>
        <dbReference type="EMBL" id="TLS67341.1"/>
    </source>
</evidence>
<keyword evidence="2" id="KW-1003">Cell membrane</keyword>
<evidence type="ECO:0000256" key="2">
    <source>
        <dbReference type="ARBA" id="ARBA00022475"/>
    </source>
</evidence>
<comment type="caution">
    <text evidence="7">The sequence shown here is derived from an EMBL/GenBank/DDBJ whole genome shotgun (WGS) entry which is preliminary data.</text>
</comment>
<evidence type="ECO:0000256" key="6">
    <source>
        <dbReference type="ARBA" id="ARBA00023315"/>
    </source>
</evidence>
<dbReference type="GO" id="GO:0009247">
    <property type="term" value="P:glycolipid biosynthetic process"/>
    <property type="evidence" value="ECO:0007669"/>
    <property type="project" value="UniProtKB-ARBA"/>
</dbReference>
<evidence type="ECO:0000313" key="8">
    <source>
        <dbReference type="Proteomes" id="UP000306585"/>
    </source>
</evidence>
<accession>A0A5R9GLN9</accession>
<dbReference type="EMBL" id="VBRY01000006">
    <property type="protein sequence ID" value="TLS67341.1"/>
    <property type="molecule type" value="Genomic_DNA"/>
</dbReference>
<dbReference type="GO" id="GO:0016746">
    <property type="term" value="F:acyltransferase activity"/>
    <property type="evidence" value="ECO:0007669"/>
    <property type="project" value="UniProtKB-KW"/>
</dbReference>
<sequence>MVGIIVKLLFYFIRLIPVRVAGATGAGMGRLFYRLDRRHRDIAIKNLQRIYPEKDSSWHRHTARESCAELGRTCFELPHVFLRSRAFLLSRIEVEGEELLQQALSHGQGAILTACHHSNWELGALTFSLLGYRNDSLYRPIRQKPIDLFISRARSRFGSTLRSRDDGLRWIPKALKENHCICFMVDQHLSGGVPVPFLGHMARTTTLPATIHSKYGTPILAVMLHRIGTGFRFRLQFRTIDLTDHVNHQVDQLKLISDSFAPAIHARPELWLWIHRRWLYLDEQESEAA</sequence>
<keyword evidence="3" id="KW-0997">Cell inner membrane</keyword>
<protein>
    <submittedName>
        <fullName evidence="7">Lauroyl acyltransferase</fullName>
    </submittedName>
</protein>
<name>A0A5R9GLN9_9PROT</name>
<evidence type="ECO:0000256" key="3">
    <source>
        <dbReference type="ARBA" id="ARBA00022519"/>
    </source>
</evidence>
<dbReference type="RefSeq" id="WP_138239257.1">
    <property type="nucleotide sequence ID" value="NZ_VBRY01000006.1"/>
</dbReference>
<gene>
    <name evidence="7" type="ORF">FEF65_07905</name>
</gene>
<dbReference type="PANTHER" id="PTHR30606:SF10">
    <property type="entry name" value="PHOSPHATIDYLINOSITOL MANNOSIDE ACYLTRANSFERASE"/>
    <property type="match status" value="1"/>
</dbReference>
<dbReference type="Proteomes" id="UP000306585">
    <property type="component" value="Unassembled WGS sequence"/>
</dbReference>
<dbReference type="PIRSF" id="PIRSF026649">
    <property type="entry name" value="MsbB"/>
    <property type="match status" value="1"/>
</dbReference>
<dbReference type="Pfam" id="PF03279">
    <property type="entry name" value="Lip_A_acyltrans"/>
    <property type="match status" value="1"/>
</dbReference>
<keyword evidence="6 7" id="KW-0012">Acyltransferase</keyword>
<dbReference type="GO" id="GO:0005886">
    <property type="term" value="C:plasma membrane"/>
    <property type="evidence" value="ECO:0007669"/>
    <property type="project" value="UniProtKB-SubCell"/>
</dbReference>
<keyword evidence="4 7" id="KW-0808">Transferase</keyword>
<evidence type="ECO:0000256" key="1">
    <source>
        <dbReference type="ARBA" id="ARBA00004533"/>
    </source>
</evidence>
<dbReference type="CDD" id="cd07984">
    <property type="entry name" value="LPLAT_LABLAT-like"/>
    <property type="match status" value="1"/>
</dbReference>
<reference evidence="7 8" key="1">
    <citation type="journal article" date="2019" name="Appl. Environ. Microbiol.">
        <title>Environmental Evidence and Genomic Insight of Iron-oxidizing Bacteria Preference Towards More Corrosion Resistant Stainless Steel at Higher Salinities.</title>
        <authorList>
            <person name="Garrison C.E."/>
            <person name="Price K.A."/>
            <person name="Field E.K."/>
        </authorList>
    </citation>
    <scope>NUCLEOTIDE SEQUENCE [LARGE SCALE GENOMIC DNA]</scope>
    <source>
        <strain evidence="7 8">P3</strain>
    </source>
</reference>
<evidence type="ECO:0000256" key="5">
    <source>
        <dbReference type="ARBA" id="ARBA00023136"/>
    </source>
</evidence>
<keyword evidence="8" id="KW-1185">Reference proteome</keyword>
<proteinExistence type="predicted"/>
<comment type="subcellular location">
    <subcellularLocation>
        <location evidence="1">Cell inner membrane</location>
    </subcellularLocation>
</comment>
<dbReference type="AlphaFoldDB" id="A0A5R9GLN9"/>
<dbReference type="InterPro" id="IPR004960">
    <property type="entry name" value="LipA_acyltrans"/>
</dbReference>
<dbReference type="PANTHER" id="PTHR30606">
    <property type="entry name" value="LIPID A BIOSYNTHESIS LAUROYL ACYLTRANSFERASE"/>
    <property type="match status" value="1"/>
</dbReference>
<evidence type="ECO:0000256" key="4">
    <source>
        <dbReference type="ARBA" id="ARBA00022679"/>
    </source>
</evidence>